<sequence length="566" mass="65303">MKYSLLLILLLTFSINCYAQNFELQLKANSLLENKTIESLNYISKHKNIKSITEEIEATSQKLSKLGYIENRIIDQLRQNDSTYITWFSLGVKIELLHIYVGTDPIITKLLTPAPTQDSIFLPYTDIERFLNENTAALERKGYSLAKLKLTNIHKKRNTLFTDLQFESEKARQLNAIVIKHKNKEQNKNFPAGYLTQINRKYQNKTFNQDIVTKIYNEFQKFTFVSQTKYPEILFTKDSTKVYLYLENKKSNTFDGYLGFSNNENKKIILNGYLDLTLENTLQVGEKFSLYWKTDGNKQRIFNTSLELPYLFKTPIGLKAQLNIFKQDSLFQNTKTAIDISYFIDHNTRSYLGYQSTTSSDIQNVNNSIITDYNNTFTTATLDYSKIDISNTLFSEKSALFIKTGLGKRESNNQTESSEKQKQFFIELEAMHNLYLNSKHNINLKTQNYYLHSSNYLNNELYRFGGVNSIRGFIENSLSANLMTAIITEYRYIVSPSVFFHTILDYCWLQDTTTTKKTTSLLGIGIGLGVQTPSGILKISMANGGAQSQKINFYNTIVHISYNVKF</sequence>
<feature type="signal peptide" evidence="1">
    <location>
        <begin position="1"/>
        <end position="19"/>
    </location>
</feature>
<proteinExistence type="predicted"/>
<protein>
    <submittedName>
        <fullName evidence="2">Outer membrane protein assembly factor BamA</fullName>
    </submittedName>
</protein>
<dbReference type="RefSeq" id="WP_091091576.1">
    <property type="nucleotide sequence ID" value="NZ_FNRD01000010.1"/>
</dbReference>
<dbReference type="EMBL" id="FNRD01000010">
    <property type="protein sequence ID" value="SEA85940.1"/>
    <property type="molecule type" value="Genomic_DNA"/>
</dbReference>
<dbReference type="Gene3D" id="2.40.160.50">
    <property type="entry name" value="membrane protein fhac: a member of the omp85/tpsb transporter family"/>
    <property type="match status" value="1"/>
</dbReference>
<dbReference type="AlphaFoldDB" id="A0A1H4EN34"/>
<dbReference type="STRING" id="150146.SAMN05443667_11063"/>
<evidence type="ECO:0000313" key="2">
    <source>
        <dbReference type="EMBL" id="SEA85940.1"/>
    </source>
</evidence>
<gene>
    <name evidence="2" type="ORF">SAMN05443667_11063</name>
</gene>
<name>A0A1H4EN34_9FLAO</name>
<accession>A0A1H4EN34</accession>
<organism evidence="2 3">
    <name type="scientific">Flavobacterium gillisiae</name>
    <dbReference type="NCBI Taxonomy" id="150146"/>
    <lineage>
        <taxon>Bacteria</taxon>
        <taxon>Pseudomonadati</taxon>
        <taxon>Bacteroidota</taxon>
        <taxon>Flavobacteriia</taxon>
        <taxon>Flavobacteriales</taxon>
        <taxon>Flavobacteriaceae</taxon>
        <taxon>Flavobacterium</taxon>
    </lineage>
</organism>
<keyword evidence="3" id="KW-1185">Reference proteome</keyword>
<feature type="chain" id="PRO_5011713959" evidence="1">
    <location>
        <begin position="20"/>
        <end position="566"/>
    </location>
</feature>
<reference evidence="3" key="1">
    <citation type="submission" date="2016-10" db="EMBL/GenBank/DDBJ databases">
        <authorList>
            <person name="Varghese N."/>
            <person name="Submissions S."/>
        </authorList>
    </citation>
    <scope>NUCLEOTIDE SEQUENCE [LARGE SCALE GENOMIC DNA]</scope>
    <source>
        <strain evidence="3">DSM 22376</strain>
    </source>
</reference>
<evidence type="ECO:0000256" key="1">
    <source>
        <dbReference type="SAM" id="SignalP"/>
    </source>
</evidence>
<keyword evidence="1" id="KW-0732">Signal</keyword>
<evidence type="ECO:0000313" key="3">
    <source>
        <dbReference type="Proteomes" id="UP000198951"/>
    </source>
</evidence>
<dbReference type="Proteomes" id="UP000198951">
    <property type="component" value="Unassembled WGS sequence"/>
</dbReference>
<dbReference type="OrthoDB" id="9811416at2"/>